<dbReference type="Gene3D" id="3.30.300.130">
    <property type="entry name" value="Fe-S cluster assembly (FSCA)"/>
    <property type="match status" value="1"/>
</dbReference>
<organism evidence="2 3">
    <name type="scientific">Mucilaginibacter gossypii</name>
    <dbReference type="NCBI Taxonomy" id="551996"/>
    <lineage>
        <taxon>Bacteria</taxon>
        <taxon>Pseudomonadati</taxon>
        <taxon>Bacteroidota</taxon>
        <taxon>Sphingobacteriia</taxon>
        <taxon>Sphingobacteriales</taxon>
        <taxon>Sphingobacteriaceae</taxon>
        <taxon>Mucilaginibacter</taxon>
    </lineage>
</organism>
<proteinExistence type="predicted"/>
<dbReference type="Pfam" id="PF01883">
    <property type="entry name" value="FeS_assembly_P"/>
    <property type="match status" value="1"/>
</dbReference>
<gene>
    <name evidence="2" type="ORF">SAMN05192573_10334</name>
</gene>
<dbReference type="PANTHER" id="PTHR42831:SF1">
    <property type="entry name" value="FE-S PROTEIN MATURATION AUXILIARY FACTOR YITW"/>
    <property type="match status" value="1"/>
</dbReference>
<dbReference type="InterPro" id="IPR034904">
    <property type="entry name" value="FSCA_dom_sf"/>
</dbReference>
<dbReference type="SUPFAM" id="SSF117916">
    <property type="entry name" value="Fe-S cluster assembly (FSCA) domain-like"/>
    <property type="match status" value="1"/>
</dbReference>
<dbReference type="PANTHER" id="PTHR42831">
    <property type="entry name" value="FE-S PROTEIN MATURATION AUXILIARY FACTOR YITW"/>
    <property type="match status" value="1"/>
</dbReference>
<keyword evidence="3" id="KW-1185">Reference proteome</keyword>
<evidence type="ECO:0000259" key="1">
    <source>
        <dbReference type="Pfam" id="PF01883"/>
    </source>
</evidence>
<reference evidence="3" key="1">
    <citation type="submission" date="2016-10" db="EMBL/GenBank/DDBJ databases">
        <authorList>
            <person name="Varghese N."/>
            <person name="Submissions S."/>
        </authorList>
    </citation>
    <scope>NUCLEOTIDE SEQUENCE [LARGE SCALE GENOMIC DNA]</scope>
    <source>
        <strain evidence="3">Gh-67</strain>
    </source>
</reference>
<name>A0A1G7T549_9SPHI</name>
<evidence type="ECO:0000313" key="3">
    <source>
        <dbReference type="Proteomes" id="UP000199705"/>
    </source>
</evidence>
<feature type="domain" description="MIP18 family-like" evidence="1">
    <location>
        <begin position="17"/>
        <end position="77"/>
    </location>
</feature>
<dbReference type="InterPro" id="IPR052339">
    <property type="entry name" value="Fe-S_Maturation_MIP18"/>
</dbReference>
<dbReference type="EMBL" id="FNCG01000003">
    <property type="protein sequence ID" value="SDG30405.1"/>
    <property type="molecule type" value="Genomic_DNA"/>
</dbReference>
<protein>
    <submittedName>
        <fullName evidence="2">Metal-sulfur cluster biosynthetic enzyme</fullName>
    </submittedName>
</protein>
<dbReference type="RefSeq" id="WP_218134368.1">
    <property type="nucleotide sequence ID" value="NZ_FNCG01000003.1"/>
</dbReference>
<accession>A0A1G7T549</accession>
<dbReference type="Proteomes" id="UP000199705">
    <property type="component" value="Unassembled WGS sequence"/>
</dbReference>
<dbReference type="STRING" id="551996.SAMN05192573_10334"/>
<dbReference type="AlphaFoldDB" id="A0A1G7T549"/>
<evidence type="ECO:0000313" key="2">
    <source>
        <dbReference type="EMBL" id="SDG30405.1"/>
    </source>
</evidence>
<sequence>MHSFDITDPDTYIEMEAWERLRSIIDPELHVNIIDLGLVYTIRANSALRMLVVVMTLSSPSCPVGEAILQGVANCLEARFADYKTDVQLTWEPVWGFDNITEEGKKQLWG</sequence>
<dbReference type="InterPro" id="IPR002744">
    <property type="entry name" value="MIP18-like"/>
</dbReference>